<keyword evidence="3" id="KW-1185">Reference proteome</keyword>
<dbReference type="Proteomes" id="UP000270094">
    <property type="component" value="Unassembled WGS sequence"/>
</dbReference>
<evidence type="ECO:0000313" key="2">
    <source>
        <dbReference type="EMBL" id="VDM80368.1"/>
    </source>
</evidence>
<feature type="compositionally biased region" description="Low complexity" evidence="1">
    <location>
        <begin position="15"/>
        <end position="24"/>
    </location>
</feature>
<reference evidence="2 3" key="1">
    <citation type="submission" date="2018-11" db="EMBL/GenBank/DDBJ databases">
        <authorList>
            <consortium name="Pathogen Informatics"/>
        </authorList>
    </citation>
    <scope>NUCLEOTIDE SEQUENCE [LARGE SCALE GENOMIC DNA]</scope>
</reference>
<feature type="region of interest" description="Disordered" evidence="1">
    <location>
        <begin position="1"/>
        <end position="44"/>
    </location>
</feature>
<proteinExistence type="predicted"/>
<dbReference type="EMBL" id="UYYB01108380">
    <property type="protein sequence ID" value="VDM80368.1"/>
    <property type="molecule type" value="Genomic_DNA"/>
</dbReference>
<evidence type="ECO:0000256" key="1">
    <source>
        <dbReference type="SAM" id="MobiDB-lite"/>
    </source>
</evidence>
<dbReference type="AlphaFoldDB" id="A0A3P7LMD7"/>
<name>A0A3P7LMD7_STRVU</name>
<gene>
    <name evidence="2" type="ORF">SVUK_LOCUS15366</name>
</gene>
<evidence type="ECO:0000313" key="3">
    <source>
        <dbReference type="Proteomes" id="UP000270094"/>
    </source>
</evidence>
<sequence length="70" mass="7250">MPSLKAQQQPTDGLSNGSSMISSSRKTGQSHGAALQPSRPPQFLVHPQAVAAKAGETVTFTAKVSFTPSI</sequence>
<feature type="compositionally biased region" description="Polar residues" evidence="1">
    <location>
        <begin position="1"/>
        <end position="14"/>
    </location>
</feature>
<accession>A0A3P7LMD7</accession>
<organism evidence="2 3">
    <name type="scientific">Strongylus vulgaris</name>
    <name type="common">Blood worm</name>
    <dbReference type="NCBI Taxonomy" id="40348"/>
    <lineage>
        <taxon>Eukaryota</taxon>
        <taxon>Metazoa</taxon>
        <taxon>Ecdysozoa</taxon>
        <taxon>Nematoda</taxon>
        <taxon>Chromadorea</taxon>
        <taxon>Rhabditida</taxon>
        <taxon>Rhabditina</taxon>
        <taxon>Rhabditomorpha</taxon>
        <taxon>Strongyloidea</taxon>
        <taxon>Strongylidae</taxon>
        <taxon>Strongylus</taxon>
    </lineage>
</organism>
<protein>
    <submittedName>
        <fullName evidence="2">Uncharacterized protein</fullName>
    </submittedName>
</protein>